<dbReference type="EMBL" id="JARPUR010000002">
    <property type="protein sequence ID" value="KAK4882510.1"/>
    <property type="molecule type" value="Genomic_DNA"/>
</dbReference>
<keyword evidence="2" id="KW-1185">Reference proteome</keyword>
<dbReference type="Proteomes" id="UP001353858">
    <property type="component" value="Unassembled WGS sequence"/>
</dbReference>
<sequence length="131" mass="15054">MAARRDAHSVIESFRRKKSFPGVLVSRMCNEAACMLHNFCQRQGEKLSYEMIREDQFINEPNEWNGDIAVAHNEDEEEIIFRGSIDDLEVEMLPTLDEPQKFQTTLSSSATIDWCSCKKVGRFRFQSTTAG</sequence>
<protein>
    <submittedName>
        <fullName evidence="1">Uncharacterized protein</fullName>
    </submittedName>
</protein>
<organism evidence="1 2">
    <name type="scientific">Aquatica leii</name>
    <dbReference type="NCBI Taxonomy" id="1421715"/>
    <lineage>
        <taxon>Eukaryota</taxon>
        <taxon>Metazoa</taxon>
        <taxon>Ecdysozoa</taxon>
        <taxon>Arthropoda</taxon>
        <taxon>Hexapoda</taxon>
        <taxon>Insecta</taxon>
        <taxon>Pterygota</taxon>
        <taxon>Neoptera</taxon>
        <taxon>Endopterygota</taxon>
        <taxon>Coleoptera</taxon>
        <taxon>Polyphaga</taxon>
        <taxon>Elateriformia</taxon>
        <taxon>Elateroidea</taxon>
        <taxon>Lampyridae</taxon>
        <taxon>Luciolinae</taxon>
        <taxon>Aquatica</taxon>
    </lineage>
</organism>
<dbReference type="AlphaFoldDB" id="A0AAN7SS50"/>
<reference evidence="2" key="1">
    <citation type="submission" date="2023-01" db="EMBL/GenBank/DDBJ databases">
        <title>Key to firefly adult light organ development and bioluminescence: homeobox transcription factors regulate luciferase expression and transportation to peroxisome.</title>
        <authorList>
            <person name="Fu X."/>
        </authorList>
    </citation>
    <scope>NUCLEOTIDE SEQUENCE [LARGE SCALE GENOMIC DNA]</scope>
</reference>
<accession>A0AAN7SS50</accession>
<gene>
    <name evidence="1" type="ORF">RN001_005829</name>
</gene>
<comment type="caution">
    <text evidence="1">The sequence shown here is derived from an EMBL/GenBank/DDBJ whole genome shotgun (WGS) entry which is preliminary data.</text>
</comment>
<evidence type="ECO:0000313" key="1">
    <source>
        <dbReference type="EMBL" id="KAK4882510.1"/>
    </source>
</evidence>
<name>A0AAN7SS50_9COLE</name>
<evidence type="ECO:0000313" key="2">
    <source>
        <dbReference type="Proteomes" id="UP001353858"/>
    </source>
</evidence>
<proteinExistence type="predicted"/>